<reference evidence="2 3" key="1">
    <citation type="submission" date="2021-01" db="EMBL/GenBank/DDBJ databases">
        <title>Sequencing the genomes of 1000 actinobacteria strains.</title>
        <authorList>
            <person name="Klenk H.-P."/>
        </authorList>
    </citation>
    <scope>NUCLEOTIDE SEQUENCE [LARGE SCALE GENOMIC DNA]</scope>
    <source>
        <strain evidence="2 3">DSM 44581</strain>
    </source>
</reference>
<evidence type="ECO:0000259" key="1">
    <source>
        <dbReference type="Pfam" id="PF01636"/>
    </source>
</evidence>
<dbReference type="Pfam" id="PF01636">
    <property type="entry name" value="APH"/>
    <property type="match status" value="1"/>
</dbReference>
<evidence type="ECO:0000313" key="2">
    <source>
        <dbReference type="EMBL" id="MBM7810694.1"/>
    </source>
</evidence>
<evidence type="ECO:0000313" key="3">
    <source>
        <dbReference type="Proteomes" id="UP001195724"/>
    </source>
</evidence>
<dbReference type="SUPFAM" id="SSF56112">
    <property type="entry name" value="Protein kinase-like (PK-like)"/>
    <property type="match status" value="1"/>
</dbReference>
<accession>A0ABS2S447</accession>
<dbReference type="RefSeq" id="WP_307819569.1">
    <property type="nucleotide sequence ID" value="NZ_JAFBCL010000001.1"/>
</dbReference>
<comment type="caution">
    <text evidence="2">The sequence shown here is derived from an EMBL/GenBank/DDBJ whole genome shotgun (WGS) entry which is preliminary data.</text>
</comment>
<keyword evidence="3" id="KW-1185">Reference proteome</keyword>
<dbReference type="InterPro" id="IPR002575">
    <property type="entry name" value="Aminoglycoside_PTrfase"/>
</dbReference>
<dbReference type="Proteomes" id="UP001195724">
    <property type="component" value="Unassembled WGS sequence"/>
</dbReference>
<feature type="domain" description="Aminoglycoside phosphotransferase" evidence="1">
    <location>
        <begin position="98"/>
        <end position="160"/>
    </location>
</feature>
<dbReference type="EMBL" id="JAFBCL010000001">
    <property type="protein sequence ID" value="MBM7810694.1"/>
    <property type="molecule type" value="Genomic_DNA"/>
</dbReference>
<proteinExistence type="predicted"/>
<sequence>MGEREIVVADGRVSRPAGWWSPVVHAFLEHLRGVGFDRAPRPLGFDGDREVLTHISGDSGAEGWSRVVPEEGLRGFARLLRDFHEASRGFVAPEGAEWALPPDEASGVVCHGDFGPWNVVWDGSTPVGLLDFDFARPGDPVDDVAYALEYVAPFRADAEALHWHRFTTPPDRRARIETFAGAYGLADTDGLVDAVIRRQERTVRDVAALAARGVEPQRSWVESGVLTTLRQRAEWSRAHRHLVGG</sequence>
<name>A0ABS2S447_9PSEU</name>
<gene>
    <name evidence="2" type="ORF">JOE68_001559</name>
</gene>
<dbReference type="InterPro" id="IPR011009">
    <property type="entry name" value="Kinase-like_dom_sf"/>
</dbReference>
<dbReference type="Gene3D" id="3.90.1200.10">
    <property type="match status" value="1"/>
</dbReference>
<protein>
    <recommendedName>
        <fullName evidence="1">Aminoglycoside phosphotransferase domain-containing protein</fullName>
    </recommendedName>
</protein>
<organism evidence="2 3">
    <name type="scientific">Saccharothrix algeriensis</name>
    <dbReference type="NCBI Taxonomy" id="173560"/>
    <lineage>
        <taxon>Bacteria</taxon>
        <taxon>Bacillati</taxon>
        <taxon>Actinomycetota</taxon>
        <taxon>Actinomycetes</taxon>
        <taxon>Pseudonocardiales</taxon>
        <taxon>Pseudonocardiaceae</taxon>
        <taxon>Saccharothrix</taxon>
    </lineage>
</organism>